<comment type="caution">
    <text evidence="4">The sequence shown here is derived from an EMBL/GenBank/DDBJ whole genome shotgun (WGS) entry which is preliminary data.</text>
</comment>
<dbReference type="GO" id="GO:0003700">
    <property type="term" value="F:DNA-binding transcription factor activity"/>
    <property type="evidence" value="ECO:0007669"/>
    <property type="project" value="InterPro"/>
</dbReference>
<protein>
    <submittedName>
        <fullName evidence="4">Histidine kinase</fullName>
    </submittedName>
</protein>
<feature type="coiled-coil region" evidence="1">
    <location>
        <begin position="436"/>
        <end position="470"/>
    </location>
</feature>
<evidence type="ECO:0000256" key="1">
    <source>
        <dbReference type="SAM" id="Coils"/>
    </source>
</evidence>
<dbReference type="InterPro" id="IPR011990">
    <property type="entry name" value="TPR-like_helical_dom_sf"/>
</dbReference>
<feature type="transmembrane region" description="Helical" evidence="2">
    <location>
        <begin position="383"/>
        <end position="404"/>
    </location>
</feature>
<name>A0A086AAP3_FLAHY</name>
<dbReference type="Gene3D" id="1.25.40.10">
    <property type="entry name" value="Tetratricopeptide repeat domain"/>
    <property type="match status" value="1"/>
</dbReference>
<keyword evidence="2" id="KW-0472">Membrane</keyword>
<evidence type="ECO:0000313" key="7">
    <source>
        <dbReference type="Proteomes" id="UP000198424"/>
    </source>
</evidence>
<evidence type="ECO:0000313" key="6">
    <source>
        <dbReference type="Proteomes" id="UP000028712"/>
    </source>
</evidence>
<dbReference type="AlphaFoldDB" id="A0A086AAP3"/>
<dbReference type="InterPro" id="IPR018060">
    <property type="entry name" value="HTH_AraC"/>
</dbReference>
<dbReference type="PROSITE" id="PS01124">
    <property type="entry name" value="HTH_ARAC_FAMILY_2"/>
    <property type="match status" value="1"/>
</dbReference>
<dbReference type="OrthoDB" id="5295174at2"/>
<dbReference type="eggNOG" id="COG2207">
    <property type="taxonomic scope" value="Bacteria"/>
</dbReference>
<reference evidence="5 7" key="2">
    <citation type="submission" date="2016-11" db="EMBL/GenBank/DDBJ databases">
        <title>Whole genomes of Flavobacteriaceae.</title>
        <authorList>
            <person name="Stine C."/>
            <person name="Li C."/>
            <person name="Tadesse D."/>
        </authorList>
    </citation>
    <scope>NUCLEOTIDE SEQUENCE [LARGE SCALE GENOMIC DNA]</scope>
    <source>
        <strain evidence="5 7">ATCC 29551</strain>
    </source>
</reference>
<dbReference type="RefSeq" id="WP_035624685.1">
    <property type="nucleotide sequence ID" value="NZ_JBEWQG010000007.1"/>
</dbReference>
<dbReference type="STRING" id="991.IW20_16875"/>
<gene>
    <name evidence="5" type="ORF">B0A62_02750</name>
    <name evidence="4" type="ORF">IW20_16875</name>
</gene>
<proteinExistence type="predicted"/>
<dbReference type="EMBL" id="MUGY01000002">
    <property type="protein sequence ID" value="OXA97793.1"/>
    <property type="molecule type" value="Genomic_DNA"/>
</dbReference>
<evidence type="ECO:0000313" key="5">
    <source>
        <dbReference type="EMBL" id="OXA97793.1"/>
    </source>
</evidence>
<evidence type="ECO:0000256" key="2">
    <source>
        <dbReference type="SAM" id="Phobius"/>
    </source>
</evidence>
<dbReference type="SMART" id="SM00342">
    <property type="entry name" value="HTH_ARAC"/>
    <property type="match status" value="1"/>
</dbReference>
<evidence type="ECO:0000313" key="4">
    <source>
        <dbReference type="EMBL" id="KFF13757.1"/>
    </source>
</evidence>
<keyword evidence="1" id="KW-0175">Coiled coil</keyword>
<dbReference type="GO" id="GO:0016301">
    <property type="term" value="F:kinase activity"/>
    <property type="evidence" value="ECO:0007669"/>
    <property type="project" value="UniProtKB-KW"/>
</dbReference>
<dbReference type="GO" id="GO:0043565">
    <property type="term" value="F:sequence-specific DNA binding"/>
    <property type="evidence" value="ECO:0007669"/>
    <property type="project" value="InterPro"/>
</dbReference>
<dbReference type="EMBL" id="JPRM01000027">
    <property type="protein sequence ID" value="KFF13757.1"/>
    <property type="molecule type" value="Genomic_DNA"/>
</dbReference>
<dbReference type="Proteomes" id="UP000198424">
    <property type="component" value="Unassembled WGS sequence"/>
</dbReference>
<keyword evidence="4" id="KW-0808">Transferase</keyword>
<sequence length="558" mass="65626">MIKIILLILSLCLGEQIWAQKTGFSFSDTLRNKDFDYLYEQIENLTEDSTKQSLYLKSYLHKAKSEKNAKEIVSGYRNYLLYLPDDLKLVYADSMISTAIKSKDNALIGSAYLSKGIVYYGQKKHRRALDNYLVANNFISQTNDQYLIYKVKYNIASIKYYLGFYNEAISLFKECIDFFKTDKENDRAYLNSIHSLGLCYNKIGNYGLCTETNNLGLQEGKRLKNEEMKDYFIHSEGVNEYFKNNLTASIKKITFALPTLVENKDFGNEAVGYFYIGKSYWDLKKLNLALSYFKRVDNIFEKKGYIRPDLRQNFEILIDHYKSKNDLKLQLHYIRKLIKADSILNKRYRYLSGRIHKEYDTKQLLAEKKQIETSLEIRKHNDVILTSVIIVLFSLLLFIVYRYVRNKRVYKRKFDELMGKNETSKAVTKSIEPNILDINQETVNSVLNQLEKFEREKKFLEKDLTSIKLAVAFDSNAKYLSKIIQHYRSKKFVEYINDLKVDYLISQLKINKQLRKYTNKALAEEVGFSSTQRFANAFFARTGMPTMYFIEEIKKEQS</sequence>
<dbReference type="SMART" id="SM00028">
    <property type="entry name" value="TPR"/>
    <property type="match status" value="3"/>
</dbReference>
<evidence type="ECO:0000259" key="3">
    <source>
        <dbReference type="PROSITE" id="PS01124"/>
    </source>
</evidence>
<accession>A0A086AAP3</accession>
<keyword evidence="2" id="KW-0812">Transmembrane</keyword>
<feature type="domain" description="HTH araC/xylS-type" evidence="3">
    <location>
        <begin position="444"/>
        <end position="552"/>
    </location>
</feature>
<dbReference type="Gene3D" id="1.10.10.60">
    <property type="entry name" value="Homeodomain-like"/>
    <property type="match status" value="1"/>
</dbReference>
<dbReference type="InterPro" id="IPR019734">
    <property type="entry name" value="TPR_rpt"/>
</dbReference>
<keyword evidence="4" id="KW-0418">Kinase</keyword>
<dbReference type="Proteomes" id="UP000028712">
    <property type="component" value="Unassembled WGS sequence"/>
</dbReference>
<keyword evidence="2" id="KW-1133">Transmembrane helix</keyword>
<dbReference type="eggNOG" id="COG0457">
    <property type="taxonomic scope" value="Bacteria"/>
</dbReference>
<organism evidence="4 6">
    <name type="scientific">Flavobacterium hydatis</name>
    <name type="common">Cytophaga aquatilis</name>
    <dbReference type="NCBI Taxonomy" id="991"/>
    <lineage>
        <taxon>Bacteria</taxon>
        <taxon>Pseudomonadati</taxon>
        <taxon>Bacteroidota</taxon>
        <taxon>Flavobacteriia</taxon>
        <taxon>Flavobacteriales</taxon>
        <taxon>Flavobacteriaceae</taxon>
        <taxon>Flavobacterium</taxon>
    </lineage>
</organism>
<reference evidence="4 6" key="1">
    <citation type="submission" date="2014-07" db="EMBL/GenBank/DDBJ databases">
        <title>Genome of Flavobacterium hydatis DSM 2063.</title>
        <authorList>
            <person name="Pipes S.E."/>
            <person name="Stropko S.J."/>
            <person name="Newman J.D."/>
        </authorList>
    </citation>
    <scope>NUCLEOTIDE SEQUENCE [LARGE SCALE GENOMIC DNA]</scope>
    <source>
        <strain evidence="4 6">DSM 2063</strain>
    </source>
</reference>
<dbReference type="SUPFAM" id="SSF48452">
    <property type="entry name" value="TPR-like"/>
    <property type="match status" value="1"/>
</dbReference>
<keyword evidence="7" id="KW-1185">Reference proteome</keyword>